<feature type="transmembrane region" description="Helical" evidence="7">
    <location>
        <begin position="376"/>
        <end position="399"/>
    </location>
</feature>
<dbReference type="SUPFAM" id="SSF103473">
    <property type="entry name" value="MFS general substrate transporter"/>
    <property type="match status" value="1"/>
</dbReference>
<dbReference type="GO" id="GO:0022857">
    <property type="term" value="F:transmembrane transporter activity"/>
    <property type="evidence" value="ECO:0007669"/>
    <property type="project" value="InterPro"/>
</dbReference>
<dbReference type="PANTHER" id="PTHR23513:SF9">
    <property type="entry name" value="ENTEROBACTIN EXPORTER ENTS"/>
    <property type="match status" value="1"/>
</dbReference>
<keyword evidence="12" id="KW-1185">Reference proteome</keyword>
<dbReference type="OrthoDB" id="7283966at2"/>
<evidence type="ECO:0000256" key="6">
    <source>
        <dbReference type="ARBA" id="ARBA00023136"/>
    </source>
</evidence>
<feature type="transmembrane region" description="Helical" evidence="7">
    <location>
        <begin position="318"/>
        <end position="338"/>
    </location>
</feature>
<evidence type="ECO:0000259" key="8">
    <source>
        <dbReference type="PROSITE" id="PS50850"/>
    </source>
</evidence>
<proteinExistence type="predicted"/>
<evidence type="ECO:0000313" key="10">
    <source>
        <dbReference type="EMBL" id="TCU86241.1"/>
    </source>
</evidence>
<keyword evidence="5 7" id="KW-1133">Transmembrane helix</keyword>
<dbReference type="InterPro" id="IPR036259">
    <property type="entry name" value="MFS_trans_sf"/>
</dbReference>
<evidence type="ECO:0000256" key="7">
    <source>
        <dbReference type="SAM" id="Phobius"/>
    </source>
</evidence>
<feature type="domain" description="Major facilitator superfamily (MFS) profile" evidence="8">
    <location>
        <begin position="20"/>
        <end position="406"/>
    </location>
</feature>
<dbReference type="Pfam" id="PF05977">
    <property type="entry name" value="MFS_3"/>
    <property type="match status" value="1"/>
</dbReference>
<accession>A0A377SRJ4</accession>
<dbReference type="InterPro" id="IPR020846">
    <property type="entry name" value="MFS_dom"/>
</dbReference>
<dbReference type="InterPro" id="IPR010290">
    <property type="entry name" value="TM_effector"/>
</dbReference>
<feature type="transmembrane region" description="Helical" evidence="7">
    <location>
        <begin position="246"/>
        <end position="270"/>
    </location>
</feature>
<evidence type="ECO:0000256" key="4">
    <source>
        <dbReference type="ARBA" id="ARBA00022692"/>
    </source>
</evidence>
<dbReference type="CDD" id="cd06173">
    <property type="entry name" value="MFS_MefA_like"/>
    <property type="match status" value="1"/>
</dbReference>
<dbReference type="NCBIfam" id="NF007792">
    <property type="entry name" value="PRK10489.1"/>
    <property type="match status" value="1"/>
</dbReference>
<reference evidence="10 12" key="2">
    <citation type="submission" date="2019-03" db="EMBL/GenBank/DDBJ databases">
        <title>Genomic Encyclopedia of Type Strains, Phase IV (KMG-IV): sequencing the most valuable type-strain genomes for metagenomic binning, comparative biology and taxonomic classification.</title>
        <authorList>
            <person name="Goeker M."/>
        </authorList>
    </citation>
    <scope>NUCLEOTIDE SEQUENCE [LARGE SCALE GENOMIC DNA]</scope>
    <source>
        <strain evidence="10 12">DSM 3764</strain>
    </source>
</reference>
<dbReference type="PANTHER" id="PTHR23513">
    <property type="entry name" value="INTEGRAL MEMBRANE EFFLUX PROTEIN-RELATED"/>
    <property type="match status" value="1"/>
</dbReference>
<dbReference type="AlphaFoldDB" id="A0A377SRJ4"/>
<dbReference type="PROSITE" id="PS50850">
    <property type="entry name" value="MFS"/>
    <property type="match status" value="1"/>
</dbReference>
<organism evidence="9 11">
    <name type="scientific">Iodobacter fluviatilis</name>
    <dbReference type="NCBI Taxonomy" id="537"/>
    <lineage>
        <taxon>Bacteria</taxon>
        <taxon>Pseudomonadati</taxon>
        <taxon>Pseudomonadota</taxon>
        <taxon>Betaproteobacteria</taxon>
        <taxon>Neisseriales</taxon>
        <taxon>Chitinibacteraceae</taxon>
        <taxon>Iodobacter</taxon>
    </lineage>
</organism>
<feature type="transmembrane region" description="Helical" evidence="7">
    <location>
        <begin position="149"/>
        <end position="173"/>
    </location>
</feature>
<dbReference type="EMBL" id="SMBT01000006">
    <property type="protein sequence ID" value="TCU86241.1"/>
    <property type="molecule type" value="Genomic_DNA"/>
</dbReference>
<dbReference type="EMBL" id="UGHR01000003">
    <property type="protein sequence ID" value="STR44652.1"/>
    <property type="molecule type" value="Genomic_DNA"/>
</dbReference>
<keyword evidence="2" id="KW-0813">Transport</keyword>
<feature type="transmembrane region" description="Helical" evidence="7">
    <location>
        <begin position="52"/>
        <end position="74"/>
    </location>
</feature>
<comment type="subcellular location">
    <subcellularLocation>
        <location evidence="1">Cell membrane</location>
        <topology evidence="1">Multi-pass membrane protein</topology>
    </subcellularLocation>
</comment>
<evidence type="ECO:0000313" key="9">
    <source>
        <dbReference type="EMBL" id="STR44652.1"/>
    </source>
</evidence>
<dbReference type="GO" id="GO:0005886">
    <property type="term" value="C:plasma membrane"/>
    <property type="evidence" value="ECO:0007669"/>
    <property type="project" value="UniProtKB-SubCell"/>
</dbReference>
<evidence type="ECO:0000313" key="12">
    <source>
        <dbReference type="Proteomes" id="UP000295794"/>
    </source>
</evidence>
<dbReference type="RefSeq" id="WP_115228909.1">
    <property type="nucleotide sequence ID" value="NZ_CAWOLO010000006.1"/>
</dbReference>
<feature type="transmembrane region" description="Helical" evidence="7">
    <location>
        <begin position="290"/>
        <end position="311"/>
    </location>
</feature>
<feature type="transmembrane region" description="Helical" evidence="7">
    <location>
        <begin position="113"/>
        <end position="137"/>
    </location>
</feature>
<keyword evidence="4 7" id="KW-0812">Transmembrane</keyword>
<sequence>MSKPGSSIFVDFSLLKNNSNFRSVFIARLISVLSLGMLTVAVPVQIHALTGSALHVGMAVALDGVGMFVGLMCGGVLADRYDRRKLILMARSLCGIGFLVLALNSFISAPSLLALYLVAVWDGFFGALGITALMASIPALVGRENLPAAGALSMLTVRLGAILSPALAGVVIASAGVSWNYLLAGLGTLCTLIPLLRLPSMKAAAGQPQHPLRALADGVRFLQQSPVVGAVVVMGTLQTLLSSVRVMFPVLALAVYGGGAFEVGLMYSAVPLGAMTGAFTSGWVARVQRPGLLLITAVIAAALAIIVFGLMTHLPSGLVALVVFGYLGSISSLLQFTLVQQHTPDHLLGRINSLWSAQDVVGDSAGALGLGALARAFAPLLAVCSFAGGVALAGAMLGLGFSGLRRLQNPPPEAEPPLLDAVSEAAH</sequence>
<evidence type="ECO:0000256" key="5">
    <source>
        <dbReference type="ARBA" id="ARBA00022989"/>
    </source>
</evidence>
<name>A0A377SRJ4_9NEIS</name>
<dbReference type="Proteomes" id="UP000295794">
    <property type="component" value="Unassembled WGS sequence"/>
</dbReference>
<feature type="transmembrane region" description="Helical" evidence="7">
    <location>
        <begin position="25"/>
        <end position="46"/>
    </location>
</feature>
<keyword evidence="3" id="KW-1003">Cell membrane</keyword>
<evidence type="ECO:0000256" key="1">
    <source>
        <dbReference type="ARBA" id="ARBA00004651"/>
    </source>
</evidence>
<dbReference type="Proteomes" id="UP000255108">
    <property type="component" value="Unassembled WGS sequence"/>
</dbReference>
<reference evidence="9 11" key="1">
    <citation type="submission" date="2018-06" db="EMBL/GenBank/DDBJ databases">
        <authorList>
            <consortium name="Pathogen Informatics"/>
            <person name="Doyle S."/>
        </authorList>
    </citation>
    <scope>NUCLEOTIDE SEQUENCE [LARGE SCALE GENOMIC DNA]</scope>
    <source>
        <strain evidence="9 11">NCTC11159</strain>
    </source>
</reference>
<evidence type="ECO:0000313" key="11">
    <source>
        <dbReference type="Proteomes" id="UP000255108"/>
    </source>
</evidence>
<evidence type="ECO:0000256" key="3">
    <source>
        <dbReference type="ARBA" id="ARBA00022475"/>
    </source>
</evidence>
<evidence type="ECO:0000256" key="2">
    <source>
        <dbReference type="ARBA" id="ARBA00022448"/>
    </source>
</evidence>
<gene>
    <name evidence="9" type="primary">entS_2</name>
    <name evidence="10" type="ORF">EV682_106126</name>
    <name evidence="9" type="ORF">NCTC11159_03192</name>
</gene>
<keyword evidence="6 7" id="KW-0472">Membrane</keyword>
<protein>
    <submittedName>
        <fullName evidence="10">ENTS family enterobactin (Siderophore) exporter</fullName>
    </submittedName>
    <submittedName>
        <fullName evidence="9">Enterobactin exporter EntS</fullName>
    </submittedName>
</protein>
<dbReference type="Gene3D" id="1.20.1250.20">
    <property type="entry name" value="MFS general substrate transporter like domains"/>
    <property type="match status" value="1"/>
</dbReference>